<dbReference type="NCBIfam" id="TIGR00186">
    <property type="entry name" value="rRNA_methyl_3"/>
    <property type="match status" value="1"/>
</dbReference>
<protein>
    <submittedName>
        <fullName evidence="4">23S rRNA (Guanosine2251-2'-O)-methyltransferase</fullName>
    </submittedName>
</protein>
<feature type="domain" description="RNA 2-O ribose methyltransferase substrate binding" evidence="3">
    <location>
        <begin position="4"/>
        <end position="77"/>
    </location>
</feature>
<dbReference type="RefSeq" id="WP_093238751.1">
    <property type="nucleotide sequence ID" value="NZ_FNQF01000001.1"/>
</dbReference>
<sequence length="243" mass="26802">MENIIFGNHSVQEALNEKKDIDKILINMNLKNKFKDLTSQARKENVKVSYVPVQKFKKYDHLNHQGIIAEISDINYADFEETVEKALAKDEPATFLLLDGITDVRNLGAILRTAECTNVAAVILPTQGSAKVNSQAIKTSAGAAYKVNICKVNHLKDAIFYLQSSGVKLIGATEKAEQNIYETDLTEAAAFVMGSEESGIHHSIAKMLDETAKIPLLGEINSLNVSVACGMFLYENLKQKLNK</sequence>
<dbReference type="InterPro" id="IPR001537">
    <property type="entry name" value="SpoU_MeTrfase"/>
</dbReference>
<evidence type="ECO:0000256" key="1">
    <source>
        <dbReference type="ARBA" id="ARBA00022603"/>
    </source>
</evidence>
<dbReference type="Pfam" id="PF08032">
    <property type="entry name" value="SpoU_sub_bind"/>
    <property type="match status" value="1"/>
</dbReference>
<dbReference type="PANTHER" id="PTHR46429:SF1">
    <property type="entry name" value="23S RRNA (GUANOSINE-2'-O-)-METHYLTRANSFERASE RLMB"/>
    <property type="match status" value="1"/>
</dbReference>
<dbReference type="Gene3D" id="3.30.1330.30">
    <property type="match status" value="1"/>
</dbReference>
<reference evidence="4 5" key="1">
    <citation type="submission" date="2016-10" db="EMBL/GenBank/DDBJ databases">
        <authorList>
            <person name="de Groot N.N."/>
        </authorList>
    </citation>
    <scope>NUCLEOTIDE SEQUENCE [LARGE SCALE GENOMIC DNA]</scope>
    <source>
        <strain evidence="4 5">DSM 23581</strain>
    </source>
</reference>
<keyword evidence="5" id="KW-1185">Reference proteome</keyword>
<dbReference type="PANTHER" id="PTHR46429">
    <property type="entry name" value="23S RRNA (GUANOSINE-2'-O-)-METHYLTRANSFERASE RLMB"/>
    <property type="match status" value="1"/>
</dbReference>
<evidence type="ECO:0000313" key="5">
    <source>
        <dbReference type="Proteomes" id="UP000198820"/>
    </source>
</evidence>
<evidence type="ECO:0000259" key="3">
    <source>
        <dbReference type="SMART" id="SM00967"/>
    </source>
</evidence>
<dbReference type="InterPro" id="IPR004441">
    <property type="entry name" value="rRNA_MeTrfase_TrmH"/>
</dbReference>
<dbReference type="SUPFAM" id="SSF75217">
    <property type="entry name" value="alpha/beta knot"/>
    <property type="match status" value="1"/>
</dbReference>
<dbReference type="GO" id="GO:0003723">
    <property type="term" value="F:RNA binding"/>
    <property type="evidence" value="ECO:0007669"/>
    <property type="project" value="InterPro"/>
</dbReference>
<evidence type="ECO:0000256" key="2">
    <source>
        <dbReference type="ARBA" id="ARBA00022679"/>
    </source>
</evidence>
<dbReference type="CDD" id="cd18103">
    <property type="entry name" value="SpoU-like_RlmB"/>
    <property type="match status" value="1"/>
</dbReference>
<dbReference type="GO" id="GO:0006396">
    <property type="term" value="P:RNA processing"/>
    <property type="evidence" value="ECO:0007669"/>
    <property type="project" value="InterPro"/>
</dbReference>
<dbReference type="SMART" id="SM00967">
    <property type="entry name" value="SpoU_sub_bind"/>
    <property type="match status" value="1"/>
</dbReference>
<proteinExistence type="predicted"/>
<dbReference type="InterPro" id="IPR029028">
    <property type="entry name" value="Alpha/beta_knot_MTases"/>
</dbReference>
<organism evidence="4 5">
    <name type="scientific">Psychroflexus halocasei</name>
    <dbReference type="NCBI Taxonomy" id="908615"/>
    <lineage>
        <taxon>Bacteria</taxon>
        <taxon>Pseudomonadati</taxon>
        <taxon>Bacteroidota</taxon>
        <taxon>Flavobacteriia</taxon>
        <taxon>Flavobacteriales</taxon>
        <taxon>Flavobacteriaceae</taxon>
        <taxon>Psychroflexus</taxon>
    </lineage>
</organism>
<keyword evidence="2 4" id="KW-0808">Transferase</keyword>
<evidence type="ECO:0000313" key="4">
    <source>
        <dbReference type="EMBL" id="SDZ74416.1"/>
    </source>
</evidence>
<dbReference type="GO" id="GO:0005829">
    <property type="term" value="C:cytosol"/>
    <property type="evidence" value="ECO:0007669"/>
    <property type="project" value="TreeGrafter"/>
</dbReference>
<dbReference type="EMBL" id="FNQF01000001">
    <property type="protein sequence ID" value="SDZ74416.1"/>
    <property type="molecule type" value="Genomic_DNA"/>
</dbReference>
<dbReference type="Gene3D" id="3.40.1280.10">
    <property type="match status" value="1"/>
</dbReference>
<dbReference type="GO" id="GO:0032259">
    <property type="term" value="P:methylation"/>
    <property type="evidence" value="ECO:0007669"/>
    <property type="project" value="UniProtKB-KW"/>
</dbReference>
<dbReference type="AlphaFoldDB" id="A0A1H3VI16"/>
<dbReference type="Pfam" id="PF00588">
    <property type="entry name" value="SpoU_methylase"/>
    <property type="match status" value="1"/>
</dbReference>
<dbReference type="STRING" id="908615.SAMN05421540_101117"/>
<dbReference type="InterPro" id="IPR029064">
    <property type="entry name" value="Ribosomal_eL30-like_sf"/>
</dbReference>
<dbReference type="GO" id="GO:0008173">
    <property type="term" value="F:RNA methyltransferase activity"/>
    <property type="evidence" value="ECO:0007669"/>
    <property type="project" value="InterPro"/>
</dbReference>
<dbReference type="SUPFAM" id="SSF55315">
    <property type="entry name" value="L30e-like"/>
    <property type="match status" value="1"/>
</dbReference>
<dbReference type="InterPro" id="IPR029026">
    <property type="entry name" value="tRNA_m1G_MTases_N"/>
</dbReference>
<accession>A0A1H3VI16</accession>
<keyword evidence="1 4" id="KW-0489">Methyltransferase</keyword>
<name>A0A1H3VI16_9FLAO</name>
<dbReference type="InterPro" id="IPR013123">
    <property type="entry name" value="SpoU_subst-bd"/>
</dbReference>
<gene>
    <name evidence="4" type="ORF">SAMN05421540_101117</name>
</gene>
<dbReference type="Proteomes" id="UP000198820">
    <property type="component" value="Unassembled WGS sequence"/>
</dbReference>